<sequence>MNIKLEEFSRENIKQLISWVPDEKLLMQFAGPAYVYPLTEEQLLEDIRKMKETGEILMFKAIYEETNLIIGHIQLLRIDKINKIATLGRVLIGEEAARGKGLGTIVVKKALNYAFNNMNLDVIRLNVFDFNNRAIKCYKMMGFKIVKTTENCVTVNGTGWSGYTMEISKEEFYGKTK</sequence>
<proteinExistence type="predicted"/>
<dbReference type="RefSeq" id="WP_091546806.1">
    <property type="nucleotide sequence ID" value="NZ_FMUS01000032.1"/>
</dbReference>
<name>A0A1G5KWV7_9FIRM</name>
<dbReference type="Gene3D" id="3.40.630.30">
    <property type="match status" value="1"/>
</dbReference>
<protein>
    <submittedName>
        <fullName evidence="2">Protein N-acetyltransferase, RimJ/RimL family</fullName>
    </submittedName>
</protein>
<keyword evidence="2" id="KW-0808">Transferase</keyword>
<dbReference type="OrthoDB" id="9795206at2"/>
<dbReference type="AlphaFoldDB" id="A0A1G5KWV7"/>
<keyword evidence="3" id="KW-1185">Reference proteome</keyword>
<evidence type="ECO:0000259" key="1">
    <source>
        <dbReference type="PROSITE" id="PS51186"/>
    </source>
</evidence>
<dbReference type="STRING" id="1120976.SAMN03080606_03799"/>
<dbReference type="EMBL" id="FMUS01000032">
    <property type="protein sequence ID" value="SCZ04540.1"/>
    <property type="molecule type" value="Genomic_DNA"/>
</dbReference>
<feature type="domain" description="N-acetyltransferase" evidence="1">
    <location>
        <begin position="3"/>
        <end position="170"/>
    </location>
</feature>
<evidence type="ECO:0000313" key="3">
    <source>
        <dbReference type="Proteomes" id="UP000198636"/>
    </source>
</evidence>
<dbReference type="PANTHER" id="PTHR43415:SF5">
    <property type="entry name" value="ACETYLTRANSFERASE"/>
    <property type="match status" value="1"/>
</dbReference>
<accession>A0A1G5KWV7</accession>
<organism evidence="2 3">
    <name type="scientific">Alkaliphilus peptidifermentans DSM 18978</name>
    <dbReference type="NCBI Taxonomy" id="1120976"/>
    <lineage>
        <taxon>Bacteria</taxon>
        <taxon>Bacillati</taxon>
        <taxon>Bacillota</taxon>
        <taxon>Clostridia</taxon>
        <taxon>Peptostreptococcales</taxon>
        <taxon>Natronincolaceae</taxon>
        <taxon>Alkaliphilus</taxon>
    </lineage>
</organism>
<dbReference type="Proteomes" id="UP000198636">
    <property type="component" value="Unassembled WGS sequence"/>
</dbReference>
<dbReference type="SUPFAM" id="SSF55729">
    <property type="entry name" value="Acyl-CoA N-acyltransferases (Nat)"/>
    <property type="match status" value="1"/>
</dbReference>
<reference evidence="2 3" key="1">
    <citation type="submission" date="2016-10" db="EMBL/GenBank/DDBJ databases">
        <authorList>
            <person name="de Groot N.N."/>
        </authorList>
    </citation>
    <scope>NUCLEOTIDE SEQUENCE [LARGE SCALE GENOMIC DNA]</scope>
    <source>
        <strain evidence="2 3">DSM 18978</strain>
    </source>
</reference>
<dbReference type="CDD" id="cd04301">
    <property type="entry name" value="NAT_SF"/>
    <property type="match status" value="1"/>
</dbReference>
<dbReference type="PROSITE" id="PS51186">
    <property type="entry name" value="GNAT"/>
    <property type="match status" value="1"/>
</dbReference>
<dbReference type="PANTHER" id="PTHR43415">
    <property type="entry name" value="SPERMIDINE N(1)-ACETYLTRANSFERASE"/>
    <property type="match status" value="1"/>
</dbReference>
<dbReference type="InterPro" id="IPR016181">
    <property type="entry name" value="Acyl_CoA_acyltransferase"/>
</dbReference>
<gene>
    <name evidence="2" type="ORF">SAMN03080606_03799</name>
</gene>
<dbReference type="GO" id="GO:0016747">
    <property type="term" value="F:acyltransferase activity, transferring groups other than amino-acyl groups"/>
    <property type="evidence" value="ECO:0007669"/>
    <property type="project" value="InterPro"/>
</dbReference>
<dbReference type="Pfam" id="PF00583">
    <property type="entry name" value="Acetyltransf_1"/>
    <property type="match status" value="1"/>
</dbReference>
<evidence type="ECO:0000313" key="2">
    <source>
        <dbReference type="EMBL" id="SCZ04540.1"/>
    </source>
</evidence>
<dbReference type="InterPro" id="IPR000182">
    <property type="entry name" value="GNAT_dom"/>
</dbReference>